<sequence length="67" mass="6876">MIKLVQWLAERIGHDILSPGAVARAVAAVLDPVDIDGTAVVEPAVVFYAAETVETGVDVACVGIVSS</sequence>
<dbReference type="Proteomes" id="UP000253562">
    <property type="component" value="Unassembled WGS sequence"/>
</dbReference>
<dbReference type="AlphaFoldDB" id="A0A368KSG4"/>
<organism evidence="1 2">
    <name type="scientific">Bremerella cremea</name>
    <dbReference type="NCBI Taxonomy" id="1031537"/>
    <lineage>
        <taxon>Bacteria</taxon>
        <taxon>Pseudomonadati</taxon>
        <taxon>Planctomycetota</taxon>
        <taxon>Planctomycetia</taxon>
        <taxon>Pirellulales</taxon>
        <taxon>Pirellulaceae</taxon>
        <taxon>Bremerella</taxon>
    </lineage>
</organism>
<accession>A0A368KSG4</accession>
<comment type="caution">
    <text evidence="1">The sequence shown here is derived from an EMBL/GenBank/DDBJ whole genome shotgun (WGS) entry which is preliminary data.</text>
</comment>
<evidence type="ECO:0000313" key="2">
    <source>
        <dbReference type="Proteomes" id="UP000253562"/>
    </source>
</evidence>
<dbReference type="EMBL" id="QPEX01000016">
    <property type="protein sequence ID" value="RCS51934.1"/>
    <property type="molecule type" value="Genomic_DNA"/>
</dbReference>
<dbReference type="RefSeq" id="WP_114368535.1">
    <property type="nucleotide sequence ID" value="NZ_QPEX01000016.1"/>
</dbReference>
<name>A0A368KSG4_9BACT</name>
<reference evidence="1 2" key="1">
    <citation type="submission" date="2018-07" db="EMBL/GenBank/DDBJ databases">
        <title>Comparative genomes isolates from brazilian mangrove.</title>
        <authorList>
            <person name="De Araujo J.E."/>
            <person name="Taketani R.G."/>
            <person name="Silva M.C.P."/>
            <person name="Lourenco M.V."/>
            <person name="Oliveira V.M."/>
            <person name="Andreote F.D."/>
        </authorList>
    </citation>
    <scope>NUCLEOTIDE SEQUENCE [LARGE SCALE GENOMIC DNA]</scope>
    <source>
        <strain evidence="1 2">HEX PRIS-MGV</strain>
    </source>
</reference>
<gene>
    <name evidence="1" type="ORF">DTL42_09700</name>
</gene>
<protein>
    <submittedName>
        <fullName evidence="1">Uncharacterized protein</fullName>
    </submittedName>
</protein>
<evidence type="ECO:0000313" key="1">
    <source>
        <dbReference type="EMBL" id="RCS51934.1"/>
    </source>
</evidence>
<proteinExistence type="predicted"/>